<evidence type="ECO:0000256" key="1">
    <source>
        <dbReference type="ARBA" id="ARBA00001946"/>
    </source>
</evidence>
<dbReference type="SUPFAM" id="SSF55811">
    <property type="entry name" value="Nudix"/>
    <property type="match status" value="1"/>
</dbReference>
<dbReference type="KEGG" id="aarg:Aargi30884_22230"/>
<keyword evidence="4 8" id="KW-0378">Hydrolase</keyword>
<dbReference type="PROSITE" id="PS51462">
    <property type="entry name" value="NUDIX"/>
    <property type="match status" value="1"/>
</dbReference>
<dbReference type="EC" id="3.6.1.22" evidence="2"/>
<dbReference type="PROSITE" id="PS00893">
    <property type="entry name" value="NUDIX_BOX"/>
    <property type="match status" value="1"/>
</dbReference>
<dbReference type="PANTHER" id="PTHR11383:SF3">
    <property type="entry name" value="NAD(P)H PYROPHOSPHATASE NUDT13, MITOCHONDRIAL"/>
    <property type="match status" value="1"/>
</dbReference>
<evidence type="ECO:0000256" key="4">
    <source>
        <dbReference type="ARBA" id="ARBA00022801"/>
    </source>
</evidence>
<evidence type="ECO:0000313" key="8">
    <source>
        <dbReference type="EMBL" id="BBK23320.1"/>
    </source>
</evidence>
<dbReference type="InterPro" id="IPR020084">
    <property type="entry name" value="NUDIX_hydrolase_CS"/>
</dbReference>
<evidence type="ECO:0000259" key="7">
    <source>
        <dbReference type="PROSITE" id="PS51462"/>
    </source>
</evidence>
<evidence type="ECO:0000256" key="5">
    <source>
        <dbReference type="ARBA" id="ARBA00022842"/>
    </source>
</evidence>
<dbReference type="InterPro" id="IPR015797">
    <property type="entry name" value="NUDIX_hydrolase-like_dom_sf"/>
</dbReference>
<comment type="cofactor">
    <cofactor evidence="1">
        <name>Mg(2+)</name>
        <dbReference type="ChEBI" id="CHEBI:18420"/>
    </cofactor>
</comment>
<dbReference type="PANTHER" id="PTHR11383">
    <property type="entry name" value="NUCLEOSIDE DIPHOSPHATE-LINKED MOIETY X MOTIF 13"/>
    <property type="match status" value="1"/>
</dbReference>
<reference evidence="9" key="1">
    <citation type="submission" date="2019-05" db="EMBL/GenBank/DDBJ databases">
        <title>Complete genome sequencing of Absiella argi strain JCM 30884.</title>
        <authorList>
            <person name="Sakamoto M."/>
            <person name="Murakami T."/>
            <person name="Mori H."/>
        </authorList>
    </citation>
    <scope>NUCLEOTIDE SEQUENCE [LARGE SCALE GENOMIC DNA]</scope>
    <source>
        <strain evidence="9">JCM 30884</strain>
    </source>
</reference>
<evidence type="ECO:0000256" key="3">
    <source>
        <dbReference type="ARBA" id="ARBA00022723"/>
    </source>
</evidence>
<dbReference type="Pfam" id="PF00293">
    <property type="entry name" value="NUDIX"/>
    <property type="match status" value="1"/>
</dbReference>
<dbReference type="InterPro" id="IPR000086">
    <property type="entry name" value="NUDIX_hydrolase_dom"/>
</dbReference>
<name>A0A6N4TJV4_9FIRM</name>
<keyword evidence="9" id="KW-1185">Reference proteome</keyword>
<accession>A0A6N4TJV4</accession>
<dbReference type="Gene3D" id="3.90.79.10">
    <property type="entry name" value="Nucleoside Triphosphate Pyrophosphohydrolase"/>
    <property type="match status" value="1"/>
</dbReference>
<feature type="domain" description="Nudix hydrolase" evidence="7">
    <location>
        <begin position="35"/>
        <end position="157"/>
    </location>
</feature>
<keyword evidence="3" id="KW-0479">Metal-binding</keyword>
<dbReference type="Proteomes" id="UP000464754">
    <property type="component" value="Chromosome"/>
</dbReference>
<evidence type="ECO:0000313" key="9">
    <source>
        <dbReference type="Proteomes" id="UP000464754"/>
    </source>
</evidence>
<dbReference type="AlphaFoldDB" id="A0A6N4TJV4"/>
<dbReference type="GO" id="GO:0046872">
    <property type="term" value="F:metal ion binding"/>
    <property type="evidence" value="ECO:0007669"/>
    <property type="project" value="UniProtKB-KW"/>
</dbReference>
<dbReference type="EMBL" id="AP019695">
    <property type="protein sequence ID" value="BBK23320.1"/>
    <property type="molecule type" value="Genomic_DNA"/>
</dbReference>
<proteinExistence type="predicted"/>
<evidence type="ECO:0000256" key="6">
    <source>
        <dbReference type="ARBA" id="ARBA00023027"/>
    </source>
</evidence>
<keyword evidence="5" id="KW-0460">Magnesium</keyword>
<evidence type="ECO:0000256" key="2">
    <source>
        <dbReference type="ARBA" id="ARBA00012381"/>
    </source>
</evidence>
<dbReference type="InterPro" id="IPR049734">
    <property type="entry name" value="NudC-like_C"/>
</dbReference>
<dbReference type="RefSeq" id="WP_115716148.1">
    <property type="nucleotide sequence ID" value="NZ_AP019695.1"/>
</dbReference>
<gene>
    <name evidence="8" type="ORF">Aargi30884_22230</name>
</gene>
<dbReference type="CDD" id="cd03429">
    <property type="entry name" value="NUDIX_NADH_pyrophosphatase_Nudt13"/>
    <property type="match status" value="1"/>
</dbReference>
<protein>
    <recommendedName>
        <fullName evidence="2">NAD(+) diphosphatase</fullName>
        <ecNumber evidence="2">3.6.1.22</ecNumber>
    </recommendedName>
</protein>
<sequence length="166" mass="19366">MKYCEQCGNKLILKNIEKEGEIPYCSSCDKLYFPMFNTAVSMIALNPQKDKILLIKQYGKNRNILVAGYVNKGENAEETIQREMKEEIGRDIISYQYLKSSYYEKTNTLMLNFAVVLDSETLDIDKEEVDEAKWFSFEEAKNEIAKNSLAEQFLLYFLDTYKNVKV</sequence>
<dbReference type="GO" id="GO:0016787">
    <property type="term" value="F:hydrolase activity"/>
    <property type="evidence" value="ECO:0007669"/>
    <property type="project" value="UniProtKB-KW"/>
</dbReference>
<organism evidence="8 9">
    <name type="scientific">Amedibacterium intestinale</name>
    <dbReference type="NCBI Taxonomy" id="2583452"/>
    <lineage>
        <taxon>Bacteria</taxon>
        <taxon>Bacillati</taxon>
        <taxon>Bacillota</taxon>
        <taxon>Erysipelotrichia</taxon>
        <taxon>Erysipelotrichales</taxon>
        <taxon>Erysipelotrichaceae</taxon>
        <taxon>Amedibacterium</taxon>
    </lineage>
</organism>
<keyword evidence="6" id="KW-0520">NAD</keyword>